<comment type="subcellular location">
    <subcellularLocation>
        <location evidence="1">Periplasm</location>
    </subcellularLocation>
</comment>
<dbReference type="InterPro" id="IPR052721">
    <property type="entry name" value="ET_Amicyanin"/>
</dbReference>
<feature type="chain" id="PRO_5046187234" description="EfeO-type cupredoxin-like domain-containing protein" evidence="5">
    <location>
        <begin position="32"/>
        <end position="117"/>
    </location>
</feature>
<dbReference type="PRINTS" id="PR00155">
    <property type="entry name" value="AMICYANIN"/>
</dbReference>
<feature type="domain" description="EfeO-type cupredoxin-like" evidence="6">
    <location>
        <begin position="17"/>
        <end position="116"/>
    </location>
</feature>
<dbReference type="NCBIfam" id="TIGR01409">
    <property type="entry name" value="TAT_signal_seq"/>
    <property type="match status" value="1"/>
</dbReference>
<dbReference type="InterPro" id="IPR006311">
    <property type="entry name" value="TAT_signal"/>
</dbReference>
<name>A0ABQ4NG48_9RHOB</name>
<dbReference type="Proteomes" id="UP000786693">
    <property type="component" value="Unassembled WGS sequence"/>
</dbReference>
<evidence type="ECO:0000256" key="2">
    <source>
        <dbReference type="ARBA" id="ARBA00022448"/>
    </source>
</evidence>
<sequence>MAHTTRRQFMTKAAAATAGIAALTLAAPARADGHARTHQVAIKGFTFQPAQLTIQAGDTVTFVNEDGAPHTATANNRSFDTGRLTRGQSASLRFDQPGRYAYFCEIHPMMKALLVVE</sequence>
<comment type="caution">
    <text evidence="7">The sequence shown here is derived from an EMBL/GenBank/DDBJ whole genome shotgun (WGS) entry which is preliminary data.</text>
</comment>
<dbReference type="Pfam" id="PF13473">
    <property type="entry name" value="Cupredoxin_1"/>
    <property type="match status" value="1"/>
</dbReference>
<feature type="signal peptide" evidence="5">
    <location>
        <begin position="1"/>
        <end position="31"/>
    </location>
</feature>
<dbReference type="PRINTS" id="PR00156">
    <property type="entry name" value="COPPERBLUE"/>
</dbReference>
<dbReference type="PROSITE" id="PS51318">
    <property type="entry name" value="TAT"/>
    <property type="match status" value="1"/>
</dbReference>
<proteinExistence type="predicted"/>
<accession>A0ABQ4NG48</accession>
<evidence type="ECO:0000256" key="1">
    <source>
        <dbReference type="ARBA" id="ARBA00004418"/>
    </source>
</evidence>
<dbReference type="InterPro" id="IPR008972">
    <property type="entry name" value="Cupredoxin"/>
</dbReference>
<organism evidence="7 8">
    <name type="scientific">Jannaschia pagri</name>
    <dbReference type="NCBI Taxonomy" id="2829797"/>
    <lineage>
        <taxon>Bacteria</taxon>
        <taxon>Pseudomonadati</taxon>
        <taxon>Pseudomonadota</taxon>
        <taxon>Alphaproteobacteria</taxon>
        <taxon>Rhodobacterales</taxon>
        <taxon>Roseobacteraceae</taxon>
        <taxon>Jannaschia</taxon>
    </lineage>
</organism>
<reference evidence="7 8" key="1">
    <citation type="submission" date="2021-05" db="EMBL/GenBank/DDBJ databases">
        <title>Bacteria Genome sequencing.</title>
        <authorList>
            <person name="Takabe Y."/>
            <person name="Nakajima Y."/>
            <person name="Suzuki S."/>
            <person name="Shiozaki T."/>
        </authorList>
    </citation>
    <scope>NUCLEOTIDE SEQUENCE [LARGE SCALE GENOMIC DNA]</scope>
    <source>
        <strain evidence="7 8">AI_62</strain>
    </source>
</reference>
<evidence type="ECO:0000256" key="5">
    <source>
        <dbReference type="SAM" id="SignalP"/>
    </source>
</evidence>
<evidence type="ECO:0000256" key="4">
    <source>
        <dbReference type="ARBA" id="ARBA00022982"/>
    </source>
</evidence>
<dbReference type="SUPFAM" id="SSF49503">
    <property type="entry name" value="Cupredoxins"/>
    <property type="match status" value="1"/>
</dbReference>
<evidence type="ECO:0000313" key="8">
    <source>
        <dbReference type="Proteomes" id="UP000786693"/>
    </source>
</evidence>
<keyword evidence="2" id="KW-0813">Transport</keyword>
<dbReference type="InterPro" id="IPR035668">
    <property type="entry name" value="Amicyanin"/>
</dbReference>
<dbReference type="InterPro" id="IPR001235">
    <property type="entry name" value="Copper_blue_Plastocyanin"/>
</dbReference>
<evidence type="ECO:0000259" key="6">
    <source>
        <dbReference type="Pfam" id="PF13473"/>
    </source>
</evidence>
<dbReference type="InterPro" id="IPR019546">
    <property type="entry name" value="TAT_signal_bac_arc"/>
</dbReference>
<gene>
    <name evidence="7" type="ORF">JANAI62_00190</name>
</gene>
<dbReference type="PANTHER" id="PTHR36507">
    <property type="entry name" value="BLL1555 PROTEIN"/>
    <property type="match status" value="1"/>
</dbReference>
<protein>
    <recommendedName>
        <fullName evidence="6">EfeO-type cupredoxin-like domain-containing protein</fullName>
    </recommendedName>
</protein>
<evidence type="ECO:0000313" key="7">
    <source>
        <dbReference type="EMBL" id="GIT93396.1"/>
    </source>
</evidence>
<dbReference type="CDD" id="cd13921">
    <property type="entry name" value="Amicyanin"/>
    <property type="match status" value="1"/>
</dbReference>
<evidence type="ECO:0000256" key="3">
    <source>
        <dbReference type="ARBA" id="ARBA00022764"/>
    </source>
</evidence>
<dbReference type="PANTHER" id="PTHR36507:SF1">
    <property type="entry name" value="BLL1555 PROTEIN"/>
    <property type="match status" value="1"/>
</dbReference>
<dbReference type="InterPro" id="IPR002386">
    <property type="entry name" value="Amicyanin/Pseudoazurin"/>
</dbReference>
<keyword evidence="4" id="KW-0249">Electron transport</keyword>
<keyword evidence="8" id="KW-1185">Reference proteome</keyword>
<dbReference type="RefSeq" id="WP_220746944.1">
    <property type="nucleotide sequence ID" value="NZ_BPFH01000001.1"/>
</dbReference>
<dbReference type="InterPro" id="IPR028096">
    <property type="entry name" value="EfeO_Cupredoxin"/>
</dbReference>
<keyword evidence="5" id="KW-0732">Signal</keyword>
<keyword evidence="3" id="KW-0574">Periplasm</keyword>
<dbReference type="Gene3D" id="2.60.40.420">
    <property type="entry name" value="Cupredoxins - blue copper proteins"/>
    <property type="match status" value="1"/>
</dbReference>
<dbReference type="EMBL" id="BPFH01000001">
    <property type="protein sequence ID" value="GIT93396.1"/>
    <property type="molecule type" value="Genomic_DNA"/>
</dbReference>